<dbReference type="RefSeq" id="WP_064074688.1">
    <property type="nucleotide sequence ID" value="NZ_CP096568.1"/>
</dbReference>
<name>A0AB38RP56_RHOSG</name>
<evidence type="ECO:0000313" key="2">
    <source>
        <dbReference type="Proteomes" id="UP000831484"/>
    </source>
</evidence>
<protein>
    <submittedName>
        <fullName evidence="1">Uncharacterized protein</fullName>
    </submittedName>
</protein>
<keyword evidence="2" id="KW-1185">Reference proteome</keyword>
<gene>
    <name evidence="1" type="ORF">M0639_34075</name>
</gene>
<keyword evidence="1" id="KW-0614">Plasmid</keyword>
<accession>A0AB38RP56</accession>
<evidence type="ECO:0000313" key="1">
    <source>
        <dbReference type="EMBL" id="UPU47103.1"/>
    </source>
</evidence>
<reference evidence="2" key="1">
    <citation type="journal article" date="2022" name="Environ. Microbiol.">
        <title>Functional analysis, diversity, and distribution of carbendazim hydrolases MheI and CbmA, responsible for the initial step in carbendazim degradation.</title>
        <authorList>
            <person name="Zhang M."/>
            <person name="Bai X."/>
            <person name="Li Q."/>
            <person name="Zhang L."/>
            <person name="Zhu Q."/>
            <person name="Gao S."/>
            <person name="Ke Z."/>
            <person name="Jiang M."/>
            <person name="Hu J."/>
            <person name="Qiu J."/>
            <person name="Hong Q."/>
        </authorList>
    </citation>
    <scope>NUCLEOTIDE SEQUENCE [LARGE SCALE GENOMIC DNA]</scope>
    <source>
        <strain evidence="2">djl-6</strain>
    </source>
</reference>
<dbReference type="EMBL" id="CP096568">
    <property type="protein sequence ID" value="UPU47103.1"/>
    <property type="molecule type" value="Genomic_DNA"/>
</dbReference>
<sequence>MVPHTTPGLVTIRRWRVYITFEFGGFVHTAVWERTPAGVKLTGTVVVGPTTKCGVRAANGPYLESSDVSLGKVGRSAASHR</sequence>
<geneLocation type="plasmid" evidence="1 2">
    <name>pdjl-6-5</name>
</geneLocation>
<organism evidence="1 2">
    <name type="scientific">Rhodococcus qingshengii JCM 15477</name>
    <dbReference type="NCBI Taxonomy" id="1303681"/>
    <lineage>
        <taxon>Bacteria</taxon>
        <taxon>Bacillati</taxon>
        <taxon>Actinomycetota</taxon>
        <taxon>Actinomycetes</taxon>
        <taxon>Mycobacteriales</taxon>
        <taxon>Nocardiaceae</taxon>
        <taxon>Rhodococcus</taxon>
        <taxon>Rhodococcus erythropolis group</taxon>
    </lineage>
</organism>
<dbReference type="Proteomes" id="UP000831484">
    <property type="component" value="Plasmid pdjl-6-5"/>
</dbReference>
<dbReference type="AlphaFoldDB" id="A0AB38RP56"/>
<proteinExistence type="predicted"/>